<organism evidence="2 3">
    <name type="scientific">Digitaria exilis</name>
    <dbReference type="NCBI Taxonomy" id="1010633"/>
    <lineage>
        <taxon>Eukaryota</taxon>
        <taxon>Viridiplantae</taxon>
        <taxon>Streptophyta</taxon>
        <taxon>Embryophyta</taxon>
        <taxon>Tracheophyta</taxon>
        <taxon>Spermatophyta</taxon>
        <taxon>Magnoliopsida</taxon>
        <taxon>Liliopsida</taxon>
        <taxon>Poales</taxon>
        <taxon>Poaceae</taxon>
        <taxon>PACMAD clade</taxon>
        <taxon>Panicoideae</taxon>
        <taxon>Panicodae</taxon>
        <taxon>Paniceae</taxon>
        <taxon>Anthephorinae</taxon>
        <taxon>Digitaria</taxon>
    </lineage>
</organism>
<dbReference type="AlphaFoldDB" id="A0A835AIB7"/>
<evidence type="ECO:0000313" key="3">
    <source>
        <dbReference type="Proteomes" id="UP000636709"/>
    </source>
</evidence>
<dbReference type="OrthoDB" id="751084at2759"/>
<reference evidence="2" key="1">
    <citation type="submission" date="2020-07" db="EMBL/GenBank/DDBJ databases">
        <title>Genome sequence and genetic diversity analysis of an under-domesticated orphan crop, white fonio (Digitaria exilis).</title>
        <authorList>
            <person name="Bennetzen J.L."/>
            <person name="Chen S."/>
            <person name="Ma X."/>
            <person name="Wang X."/>
            <person name="Yssel A.E.J."/>
            <person name="Chaluvadi S.R."/>
            <person name="Johnson M."/>
            <person name="Gangashetty P."/>
            <person name="Hamidou F."/>
            <person name="Sanogo M.D."/>
            <person name="Zwaenepoel A."/>
            <person name="Wallace J."/>
            <person name="Van De Peer Y."/>
            <person name="Van Deynze A."/>
        </authorList>
    </citation>
    <scope>NUCLEOTIDE SEQUENCE</scope>
    <source>
        <tissue evidence="2">Leaves</tissue>
    </source>
</reference>
<proteinExistence type="predicted"/>
<name>A0A835AIB7_9POAL</name>
<keyword evidence="3" id="KW-1185">Reference proteome</keyword>
<sequence length="394" mass="43004">MEAQGAHRWAGEAHGGGGGGSNYIAKHVGIQNQVLRWLQHFSDRVEERAKGAAAEVNGLLKEAEALELDMKTAVVAFDHLTRQRITEHKVSDDDNINLKTRGSIRSSNQSQVRAQDYERDILPRYKEALHIGLASCKDHFRKKGRSTTSVFRAMSTYSPLPHIIGSEEYNHDNSCGVADDAQTITDDFSWLREFQGESLDSRPDDLFGSQMLGEQRGFEKGETDSLVSASREFKAMLEAALVNPYKFYDDASVTTRDASVENTRTNELHHSTVNVPPISMLLDPVLSTSMGGAGDERSGEADNAKEAELLASLQNPDINVHDIYSALVREGLFDAGDEILAVDPASGSLNSAVEDSAESASLVNETVPCEEENLIEGDHTAHPSDENDGVSESS</sequence>
<protein>
    <submittedName>
        <fullName evidence="2">Uncharacterized protein</fullName>
    </submittedName>
</protein>
<dbReference type="Proteomes" id="UP000636709">
    <property type="component" value="Unassembled WGS sequence"/>
</dbReference>
<accession>A0A835AIB7</accession>
<dbReference type="EMBL" id="JACEFO010002349">
    <property type="protein sequence ID" value="KAF8664486.1"/>
    <property type="molecule type" value="Genomic_DNA"/>
</dbReference>
<comment type="caution">
    <text evidence="2">The sequence shown here is derived from an EMBL/GenBank/DDBJ whole genome shotgun (WGS) entry which is preliminary data.</text>
</comment>
<evidence type="ECO:0000313" key="2">
    <source>
        <dbReference type="EMBL" id="KAF8664486.1"/>
    </source>
</evidence>
<feature type="compositionally biased region" description="Polar residues" evidence="1">
    <location>
        <begin position="349"/>
        <end position="364"/>
    </location>
</feature>
<evidence type="ECO:0000256" key="1">
    <source>
        <dbReference type="SAM" id="MobiDB-lite"/>
    </source>
</evidence>
<feature type="region of interest" description="Disordered" evidence="1">
    <location>
        <begin position="349"/>
        <end position="394"/>
    </location>
</feature>
<feature type="compositionally biased region" description="Basic and acidic residues" evidence="1">
    <location>
        <begin position="376"/>
        <end position="385"/>
    </location>
</feature>
<gene>
    <name evidence="2" type="ORF">HU200_054663</name>
</gene>